<evidence type="ECO:0000313" key="1">
    <source>
        <dbReference type="EMBL" id="GFH09230.1"/>
    </source>
</evidence>
<evidence type="ECO:0000313" key="2">
    <source>
        <dbReference type="Proteomes" id="UP000485058"/>
    </source>
</evidence>
<dbReference type="AlphaFoldDB" id="A0A699YGA6"/>
<protein>
    <submittedName>
        <fullName evidence="1">Uncharacterized protein</fullName>
    </submittedName>
</protein>
<name>A0A699YGA6_HAELA</name>
<dbReference type="Proteomes" id="UP000485058">
    <property type="component" value="Unassembled WGS sequence"/>
</dbReference>
<organism evidence="1 2">
    <name type="scientific">Haematococcus lacustris</name>
    <name type="common">Green alga</name>
    <name type="synonym">Haematococcus pluvialis</name>
    <dbReference type="NCBI Taxonomy" id="44745"/>
    <lineage>
        <taxon>Eukaryota</taxon>
        <taxon>Viridiplantae</taxon>
        <taxon>Chlorophyta</taxon>
        <taxon>core chlorophytes</taxon>
        <taxon>Chlorophyceae</taxon>
        <taxon>CS clade</taxon>
        <taxon>Chlamydomonadales</taxon>
        <taxon>Haematococcaceae</taxon>
        <taxon>Haematococcus</taxon>
    </lineage>
</organism>
<comment type="caution">
    <text evidence="1">The sequence shown here is derived from an EMBL/GenBank/DDBJ whole genome shotgun (WGS) entry which is preliminary data.</text>
</comment>
<gene>
    <name evidence="1" type="ORF">HaLaN_04334</name>
</gene>
<accession>A0A699YGA6</accession>
<keyword evidence="2" id="KW-1185">Reference proteome</keyword>
<proteinExistence type="predicted"/>
<dbReference type="EMBL" id="BLLF01000218">
    <property type="protein sequence ID" value="GFH09230.1"/>
    <property type="molecule type" value="Genomic_DNA"/>
</dbReference>
<reference evidence="1 2" key="1">
    <citation type="submission" date="2020-02" db="EMBL/GenBank/DDBJ databases">
        <title>Draft genome sequence of Haematococcus lacustris strain NIES-144.</title>
        <authorList>
            <person name="Morimoto D."/>
            <person name="Nakagawa S."/>
            <person name="Yoshida T."/>
            <person name="Sawayama S."/>
        </authorList>
    </citation>
    <scope>NUCLEOTIDE SEQUENCE [LARGE SCALE GENOMIC DNA]</scope>
    <source>
        <strain evidence="1 2">NIES-144</strain>
    </source>
</reference>
<sequence>MDGVHVNNINLEKLKDRCFALMELLLHLRESGAFISTSRSSSELPKRSQDLTRIMCRVHSLLERQVFSTCILPNVQEVKAYCNAYSREGMMAAAGRFLLQSKHKEKYDELIAELRDLTVSENPRLCCNCYLLSCGCGCNGTRCGL</sequence>